<feature type="signal peptide" evidence="2">
    <location>
        <begin position="1"/>
        <end position="23"/>
    </location>
</feature>
<proteinExistence type="predicted"/>
<keyword evidence="1" id="KW-0802">TPR repeat</keyword>
<dbReference type="Pfam" id="PF13181">
    <property type="entry name" value="TPR_8"/>
    <property type="match status" value="1"/>
</dbReference>
<evidence type="ECO:0000313" key="3">
    <source>
        <dbReference type="EMBL" id="MBI5252522.1"/>
    </source>
</evidence>
<keyword evidence="2" id="KW-0732">Signal</keyword>
<evidence type="ECO:0000313" key="4">
    <source>
        <dbReference type="Proteomes" id="UP000807825"/>
    </source>
</evidence>
<dbReference type="PROSITE" id="PS50005">
    <property type="entry name" value="TPR"/>
    <property type="match status" value="2"/>
</dbReference>
<evidence type="ECO:0000256" key="1">
    <source>
        <dbReference type="PROSITE-ProRule" id="PRU00339"/>
    </source>
</evidence>
<protein>
    <submittedName>
        <fullName evidence="3">Tetratricopeptide repeat protein</fullName>
    </submittedName>
</protein>
<evidence type="ECO:0000256" key="2">
    <source>
        <dbReference type="SAM" id="SignalP"/>
    </source>
</evidence>
<gene>
    <name evidence="3" type="ORF">HY912_23760</name>
</gene>
<name>A0A9D6Z6H1_9BACT</name>
<dbReference type="Pfam" id="PF13424">
    <property type="entry name" value="TPR_12"/>
    <property type="match status" value="1"/>
</dbReference>
<accession>A0A9D6Z6H1</accession>
<dbReference type="Proteomes" id="UP000807825">
    <property type="component" value="Unassembled WGS sequence"/>
</dbReference>
<reference evidence="3" key="1">
    <citation type="submission" date="2020-07" db="EMBL/GenBank/DDBJ databases">
        <title>Huge and variable diversity of episymbiotic CPR bacteria and DPANN archaea in groundwater ecosystems.</title>
        <authorList>
            <person name="He C.Y."/>
            <person name="Keren R."/>
            <person name="Whittaker M."/>
            <person name="Farag I.F."/>
            <person name="Doudna J."/>
            <person name="Cate J.H.D."/>
            <person name="Banfield J.F."/>
        </authorList>
    </citation>
    <scope>NUCLEOTIDE SEQUENCE</scope>
    <source>
        <strain evidence="3">NC_groundwater_1664_Pr3_B-0.1um_52_9</strain>
    </source>
</reference>
<sequence>MFRFLLPIVLIFLLMGYPSHCGAADWVFKGQPKDGCDSYHSAEAGASARGQQAKLLDDCDAMMQKFPSSWDPKSFLEPAMKRSAILGLSSCGLVYGVDHQQEKSNVCLNRALELAQLLGDSAEQARILNNFGIVHALWGQLVIALDYHGKSLSLSTGTADQVNQVISYNQIGQIAMFMGDYRKASEALGQSLALQAKTSDNVQTCLTLDNLGHLNEAWGNHDRALECYGRALELKKKLGLTGGEVASYVLLGRTYRLLGKHDAALSFFQKGLELCKKRGYPTDLVVDHIGDLYLDRGDAQKAEEYVKRAGFWQSLGRLYLIRGDFSAAASNYV</sequence>
<dbReference type="InterPro" id="IPR019734">
    <property type="entry name" value="TPR_rpt"/>
</dbReference>
<feature type="repeat" description="TPR" evidence="1">
    <location>
        <begin position="205"/>
        <end position="238"/>
    </location>
</feature>
<dbReference type="EMBL" id="JACRDE010000619">
    <property type="protein sequence ID" value="MBI5252522.1"/>
    <property type="molecule type" value="Genomic_DNA"/>
</dbReference>
<dbReference type="Gene3D" id="1.25.40.10">
    <property type="entry name" value="Tetratricopeptide repeat domain"/>
    <property type="match status" value="1"/>
</dbReference>
<dbReference type="AlphaFoldDB" id="A0A9D6Z6H1"/>
<feature type="repeat" description="TPR" evidence="1">
    <location>
        <begin position="245"/>
        <end position="278"/>
    </location>
</feature>
<comment type="caution">
    <text evidence="3">The sequence shown here is derived from an EMBL/GenBank/DDBJ whole genome shotgun (WGS) entry which is preliminary data.</text>
</comment>
<dbReference type="PANTHER" id="PTHR10098">
    <property type="entry name" value="RAPSYN-RELATED"/>
    <property type="match status" value="1"/>
</dbReference>
<dbReference type="SMART" id="SM00028">
    <property type="entry name" value="TPR"/>
    <property type="match status" value="4"/>
</dbReference>
<dbReference type="SUPFAM" id="SSF48452">
    <property type="entry name" value="TPR-like"/>
    <property type="match status" value="2"/>
</dbReference>
<feature type="chain" id="PRO_5038912464" evidence="2">
    <location>
        <begin position="24"/>
        <end position="333"/>
    </location>
</feature>
<organism evidence="3 4">
    <name type="scientific">Desulfomonile tiedjei</name>
    <dbReference type="NCBI Taxonomy" id="2358"/>
    <lineage>
        <taxon>Bacteria</taxon>
        <taxon>Pseudomonadati</taxon>
        <taxon>Thermodesulfobacteriota</taxon>
        <taxon>Desulfomonilia</taxon>
        <taxon>Desulfomonilales</taxon>
        <taxon>Desulfomonilaceae</taxon>
        <taxon>Desulfomonile</taxon>
    </lineage>
</organism>
<dbReference type="InterPro" id="IPR011990">
    <property type="entry name" value="TPR-like_helical_dom_sf"/>
</dbReference>
<feature type="non-terminal residue" evidence="3">
    <location>
        <position position="333"/>
    </location>
</feature>